<evidence type="ECO:0000259" key="1">
    <source>
        <dbReference type="SMART" id="SM01043"/>
    </source>
</evidence>
<dbReference type="SUPFAM" id="SSF48452">
    <property type="entry name" value="TPR-like"/>
    <property type="match status" value="3"/>
</dbReference>
<dbReference type="InterPro" id="IPR016032">
    <property type="entry name" value="Sig_transdc_resp-reg_C-effctor"/>
</dbReference>
<dbReference type="PANTHER" id="PTHR47691:SF3">
    <property type="entry name" value="HTH-TYPE TRANSCRIPTIONAL REGULATOR RV0890C-RELATED"/>
    <property type="match status" value="1"/>
</dbReference>
<dbReference type="Pfam" id="PF03704">
    <property type="entry name" value="BTAD"/>
    <property type="match status" value="1"/>
</dbReference>
<feature type="domain" description="Bacterial transcriptional activator" evidence="1">
    <location>
        <begin position="97"/>
        <end position="228"/>
    </location>
</feature>
<dbReference type="InterPro" id="IPR011990">
    <property type="entry name" value="TPR-like_helical_dom_sf"/>
</dbReference>
<dbReference type="SMART" id="SM01043">
    <property type="entry name" value="BTAD"/>
    <property type="match status" value="1"/>
</dbReference>
<organism evidence="2 3">
    <name type="scientific">Microbacterium luteolum</name>
    <name type="common">Aureobacterium luteolum</name>
    <dbReference type="NCBI Taxonomy" id="69367"/>
    <lineage>
        <taxon>Bacteria</taxon>
        <taxon>Bacillati</taxon>
        <taxon>Actinomycetota</taxon>
        <taxon>Actinomycetes</taxon>
        <taxon>Micrococcales</taxon>
        <taxon>Microbacteriaceae</taxon>
        <taxon>Microbacterium</taxon>
    </lineage>
</organism>
<reference evidence="2 3" key="1">
    <citation type="submission" date="2021-06" db="EMBL/GenBank/DDBJ databases">
        <title>Genome-based taxonomic framework of Microbacterium strains isolated from marine environment, the description of four new species and reclassification of four preexisting species.</title>
        <authorList>
            <person name="Lee S.D."/>
            <person name="Kim S.-M."/>
            <person name="Byeon Y.-S."/>
            <person name="Yang H.L."/>
            <person name="Kim I.S."/>
        </authorList>
    </citation>
    <scope>NUCLEOTIDE SEQUENCE [LARGE SCALE GENOMIC DNA]</scope>
    <source>
        <strain evidence="2 3">KACC 14465</strain>
    </source>
</reference>
<dbReference type="InterPro" id="IPR005158">
    <property type="entry name" value="BTAD"/>
</dbReference>
<evidence type="ECO:0000313" key="2">
    <source>
        <dbReference type="EMBL" id="WDM44451.1"/>
    </source>
</evidence>
<accession>A0ABY7XRC2</accession>
<proteinExistence type="predicted"/>
<gene>
    <name evidence="2" type="ORF">KV395_14875</name>
</gene>
<dbReference type="Gene3D" id="1.25.40.10">
    <property type="entry name" value="Tetratricopeptide repeat domain"/>
    <property type="match status" value="2"/>
</dbReference>
<evidence type="ECO:0000313" key="3">
    <source>
        <dbReference type="Proteomes" id="UP001215097"/>
    </source>
</evidence>
<sequence length="914" mass="97683">MNSRFHVNAFGSFAVRSESDIIDVSAGIASAIIARLALSAGQTLTTERLIASLWETPPTNASGSLRVYVSRLRSGPLGEVLQGGRGGYTLDIDPANVDVLHFEALIESERYEEALSVWTADPFEALGAFPFVKGARTALEERRALALERVTRVRIQRGEAAASIVELTPLVARDPLHEGLVASLALAYASDGRVTEALAVMDRSRTALLESGGLDPSARMDALRQSILRQDPALGASSSTEKHVERHAIPVPLTQLFGRDDELRRIEEARSAHRLVSLVGPGGVGKTRLAIESARRSTRTIDTEQWMVDLSTVAAGGDVLATTADTLGAVSPSLESIAARIEGRATLLILDNAEHVISTTRALVRGLLARCDGLAVLVTSREPLGIAGEFIIRVHGLIGESSERAVELFRERSAAARGGAEGSADETATIRRLCRLLDGLPLALELAAARTDVLSVKELTSALERGEHLAGDARAGERHATLESTIRWSTDNLEPDEFAVLVELSSFAGLFTLDAVESICTAGERSARDLTLALARKSLVAVDETEGGQRRYRLLESMRAFVRPRRDTEATAAWYVRHTAYFADLVDRVAPTIRTHDAQAAHATLDALAADLHLATEHAIDAGQRDLALRLSGGQAWHWFKRGWLVEGRAVIDRALAIPGESDPSIEARALLGIVNLAYQSGDAESAFEYVRIGLERATAGGDTLATASLLAYIAYGKSLFGEPDEAESLIDQATAYAAGGPSWLRAEILMSRGQTLRALGRPSEALDSLAEARQLAEKSGHAWALSSSEYVAGKILIEVRRSREAIPLLVRGAQTAAIGGDIPGALALLHLAGGASAFVERHADGAAVFGAVDTIGRRYSYNPVVAEGADAQVHRDRVASGLLPRDYSAAYERGTELSLGELISLSSGLTRSR</sequence>
<keyword evidence="3" id="KW-1185">Reference proteome</keyword>
<dbReference type="InterPro" id="IPR036388">
    <property type="entry name" value="WH-like_DNA-bd_sf"/>
</dbReference>
<dbReference type="Proteomes" id="UP001215097">
    <property type="component" value="Chromosome"/>
</dbReference>
<dbReference type="InterPro" id="IPR058852">
    <property type="entry name" value="HTH_77"/>
</dbReference>
<dbReference type="SUPFAM" id="SSF46894">
    <property type="entry name" value="C-terminal effector domain of the bipartite response regulators"/>
    <property type="match status" value="1"/>
</dbReference>
<dbReference type="RefSeq" id="WP_282214592.1">
    <property type="nucleotide sequence ID" value="NZ_BAAAUN010000001.1"/>
</dbReference>
<protein>
    <recommendedName>
        <fullName evidence="1">Bacterial transcriptional activator domain-containing protein</fullName>
    </recommendedName>
</protein>
<dbReference type="PANTHER" id="PTHR47691">
    <property type="entry name" value="REGULATOR-RELATED"/>
    <property type="match status" value="1"/>
</dbReference>
<dbReference type="EMBL" id="CP078075">
    <property type="protein sequence ID" value="WDM44451.1"/>
    <property type="molecule type" value="Genomic_DNA"/>
</dbReference>
<dbReference type="Gene3D" id="3.40.50.300">
    <property type="entry name" value="P-loop containing nucleotide triphosphate hydrolases"/>
    <property type="match status" value="1"/>
</dbReference>
<dbReference type="PRINTS" id="PR00364">
    <property type="entry name" value="DISEASERSIST"/>
</dbReference>
<dbReference type="InterPro" id="IPR027417">
    <property type="entry name" value="P-loop_NTPase"/>
</dbReference>
<dbReference type="SUPFAM" id="SSF52540">
    <property type="entry name" value="P-loop containing nucleoside triphosphate hydrolases"/>
    <property type="match status" value="1"/>
</dbReference>
<dbReference type="CDD" id="cd15831">
    <property type="entry name" value="BTAD"/>
    <property type="match status" value="1"/>
</dbReference>
<dbReference type="Pfam" id="PF25872">
    <property type="entry name" value="HTH_77"/>
    <property type="match status" value="1"/>
</dbReference>
<name>A0ABY7XRC2_MICLT</name>
<dbReference type="Gene3D" id="1.10.10.10">
    <property type="entry name" value="Winged helix-like DNA-binding domain superfamily/Winged helix DNA-binding domain"/>
    <property type="match status" value="1"/>
</dbReference>